<sequence>MAKQFQGGNFATFKTLIIRLLSRNGEITGDLTTDDRGNYSSVVISPLSAGIKRI</sequence>
<protein>
    <submittedName>
        <fullName evidence="1">Uncharacterized protein</fullName>
    </submittedName>
</protein>
<dbReference type="RefSeq" id="WP_377139911.1">
    <property type="nucleotide sequence ID" value="NZ_JBHTIA010000003.1"/>
</dbReference>
<evidence type="ECO:0000313" key="1">
    <source>
        <dbReference type="EMBL" id="MFD0764460.1"/>
    </source>
</evidence>
<dbReference type="Proteomes" id="UP001597073">
    <property type="component" value="Unassembled WGS sequence"/>
</dbReference>
<reference evidence="2" key="1">
    <citation type="journal article" date="2019" name="Int. J. Syst. Evol. Microbiol.">
        <title>The Global Catalogue of Microorganisms (GCM) 10K type strain sequencing project: providing services to taxonomists for standard genome sequencing and annotation.</title>
        <authorList>
            <consortium name="The Broad Institute Genomics Platform"/>
            <consortium name="The Broad Institute Genome Sequencing Center for Infectious Disease"/>
            <person name="Wu L."/>
            <person name="Ma J."/>
        </authorList>
    </citation>
    <scope>NUCLEOTIDE SEQUENCE [LARGE SCALE GENOMIC DNA]</scope>
    <source>
        <strain evidence="2">CCUG 60742</strain>
    </source>
</reference>
<name>A0ABW2ZE33_9SPHI</name>
<comment type="caution">
    <text evidence="1">The sequence shown here is derived from an EMBL/GenBank/DDBJ whole genome shotgun (WGS) entry which is preliminary data.</text>
</comment>
<gene>
    <name evidence="1" type="ORF">ACFQZI_06325</name>
</gene>
<accession>A0ABW2ZE33</accession>
<evidence type="ECO:0000313" key="2">
    <source>
        <dbReference type="Proteomes" id="UP001597073"/>
    </source>
</evidence>
<proteinExistence type="predicted"/>
<organism evidence="1 2">
    <name type="scientific">Mucilaginibacter lutimaris</name>
    <dbReference type="NCBI Taxonomy" id="931629"/>
    <lineage>
        <taxon>Bacteria</taxon>
        <taxon>Pseudomonadati</taxon>
        <taxon>Bacteroidota</taxon>
        <taxon>Sphingobacteriia</taxon>
        <taxon>Sphingobacteriales</taxon>
        <taxon>Sphingobacteriaceae</taxon>
        <taxon>Mucilaginibacter</taxon>
    </lineage>
</organism>
<keyword evidence="2" id="KW-1185">Reference proteome</keyword>
<dbReference type="EMBL" id="JBHTIA010000003">
    <property type="protein sequence ID" value="MFD0764460.1"/>
    <property type="molecule type" value="Genomic_DNA"/>
</dbReference>